<feature type="domain" description="Flavin reductase like" evidence="3">
    <location>
        <begin position="42"/>
        <end position="189"/>
    </location>
</feature>
<dbReference type="InterPro" id="IPR012349">
    <property type="entry name" value="Split_barrel_FMN-bd"/>
</dbReference>
<dbReference type="AlphaFoldDB" id="A0A560JP53"/>
<organism evidence="4 5">
    <name type="scientific">Bradyrhizobium sacchari</name>
    <dbReference type="NCBI Taxonomy" id="1399419"/>
    <lineage>
        <taxon>Bacteria</taxon>
        <taxon>Pseudomonadati</taxon>
        <taxon>Pseudomonadota</taxon>
        <taxon>Alphaproteobacteria</taxon>
        <taxon>Hyphomicrobiales</taxon>
        <taxon>Nitrobacteraceae</taxon>
        <taxon>Bradyrhizobium</taxon>
    </lineage>
</organism>
<dbReference type="GO" id="GO:0010181">
    <property type="term" value="F:FMN binding"/>
    <property type="evidence" value="ECO:0007669"/>
    <property type="project" value="InterPro"/>
</dbReference>
<dbReference type="InterPro" id="IPR050268">
    <property type="entry name" value="NADH-dep_flavin_reductase"/>
</dbReference>
<dbReference type="SMART" id="SM00903">
    <property type="entry name" value="Flavin_Reduct"/>
    <property type="match status" value="1"/>
</dbReference>
<accession>A0A560JP53</accession>
<protein>
    <submittedName>
        <fullName evidence="4">Flavin reductase</fullName>
    </submittedName>
</protein>
<comment type="caution">
    <text evidence="4">The sequence shown here is derived from an EMBL/GenBank/DDBJ whole genome shotgun (WGS) entry which is preliminary data.</text>
</comment>
<reference evidence="4 5" key="1">
    <citation type="submission" date="2019-06" db="EMBL/GenBank/DDBJ databases">
        <title>Genomic Encyclopedia of Type Strains, Phase IV (KMG-V): Genome sequencing to study the core and pangenomes of soil and plant-associated prokaryotes.</title>
        <authorList>
            <person name="Whitman W."/>
        </authorList>
    </citation>
    <scope>NUCLEOTIDE SEQUENCE [LARGE SCALE GENOMIC DNA]</scope>
    <source>
        <strain evidence="4 5">BR 10556</strain>
    </source>
</reference>
<dbReference type="Pfam" id="PF01613">
    <property type="entry name" value="Flavin_Reduct"/>
    <property type="match status" value="1"/>
</dbReference>
<dbReference type="InterPro" id="IPR002563">
    <property type="entry name" value="Flavin_Rdtase-like_dom"/>
</dbReference>
<evidence type="ECO:0000256" key="2">
    <source>
        <dbReference type="ARBA" id="ARBA00023002"/>
    </source>
</evidence>
<evidence type="ECO:0000256" key="1">
    <source>
        <dbReference type="ARBA" id="ARBA00008898"/>
    </source>
</evidence>
<dbReference type="PANTHER" id="PTHR30466:SF11">
    <property type="entry name" value="FLAVIN-DEPENDENT MONOOXYGENASE, REDUCTASE SUBUNIT HSAB"/>
    <property type="match status" value="1"/>
</dbReference>
<keyword evidence="5" id="KW-1185">Reference proteome</keyword>
<proteinExistence type="inferred from homology"/>
<dbReference type="SUPFAM" id="SSF50475">
    <property type="entry name" value="FMN-binding split barrel"/>
    <property type="match status" value="1"/>
</dbReference>
<dbReference type="PANTHER" id="PTHR30466">
    <property type="entry name" value="FLAVIN REDUCTASE"/>
    <property type="match status" value="1"/>
</dbReference>
<dbReference type="EMBL" id="VITW01000007">
    <property type="protein sequence ID" value="TWB71254.1"/>
    <property type="molecule type" value="Genomic_DNA"/>
</dbReference>
<sequence length="202" mass="21433">MSEVAVAARLEPRAKAERDAMTAEAYFDSNNLVDSASFKRALRSVAGAVSIVTSGSYPSRHGLTVTAACSLSIEPSTVLVCINKSAGAHDTIVRTRSFGWNLLSSCHVPLAQKFAGLDGSKGDIRFVDEEWYSLRTGAPILIGALCSFDCSVIGVHPTGTHTVFVGAVLAEQHRDDLEPLVYRHGQFAVPASLDPAGTEKAT</sequence>
<evidence type="ECO:0000313" key="4">
    <source>
        <dbReference type="EMBL" id="TWB71254.1"/>
    </source>
</evidence>
<keyword evidence="2" id="KW-0560">Oxidoreductase</keyword>
<dbReference type="Gene3D" id="2.30.110.10">
    <property type="entry name" value="Electron Transport, Fmn-binding Protein, Chain A"/>
    <property type="match status" value="1"/>
</dbReference>
<comment type="similarity">
    <text evidence="1">Belongs to the non-flavoprotein flavin reductase family.</text>
</comment>
<dbReference type="Proteomes" id="UP000315914">
    <property type="component" value="Unassembled WGS sequence"/>
</dbReference>
<dbReference type="GO" id="GO:0042602">
    <property type="term" value="F:riboflavin reductase (NADPH) activity"/>
    <property type="evidence" value="ECO:0007669"/>
    <property type="project" value="TreeGrafter"/>
</dbReference>
<name>A0A560JP53_9BRAD</name>
<gene>
    <name evidence="4" type="ORF">FBZ95_107236</name>
</gene>
<evidence type="ECO:0000313" key="5">
    <source>
        <dbReference type="Proteomes" id="UP000315914"/>
    </source>
</evidence>
<evidence type="ECO:0000259" key="3">
    <source>
        <dbReference type="SMART" id="SM00903"/>
    </source>
</evidence>